<dbReference type="SUPFAM" id="SSF53474">
    <property type="entry name" value="alpha/beta-Hydrolases"/>
    <property type="match status" value="1"/>
</dbReference>
<comment type="similarity">
    <text evidence="1">Belongs to the AB hydrolase superfamily. AB hydrolase 2 family.</text>
</comment>
<dbReference type="GO" id="GO:0016787">
    <property type="term" value="F:hydrolase activity"/>
    <property type="evidence" value="ECO:0007669"/>
    <property type="project" value="UniProtKB-KW"/>
</dbReference>
<feature type="domain" description="Phospholipase/carboxylesterase/thioesterase" evidence="3">
    <location>
        <begin position="14"/>
        <end position="200"/>
    </location>
</feature>
<keyword evidence="5" id="KW-1185">Reference proteome</keyword>
<dbReference type="Gene3D" id="3.40.50.1820">
    <property type="entry name" value="alpha/beta hydrolase"/>
    <property type="match status" value="1"/>
</dbReference>
<proteinExistence type="inferred from homology"/>
<dbReference type="PANTHER" id="PTHR10655:SF17">
    <property type="entry name" value="LYSOPHOSPHOLIPASE-LIKE PROTEIN 1"/>
    <property type="match status" value="1"/>
</dbReference>
<dbReference type="PANTHER" id="PTHR10655">
    <property type="entry name" value="LYSOPHOSPHOLIPASE-RELATED"/>
    <property type="match status" value="1"/>
</dbReference>
<protein>
    <submittedName>
        <fullName evidence="4">Alpha/beta hydrolase</fullName>
    </submittedName>
</protein>
<evidence type="ECO:0000313" key="5">
    <source>
        <dbReference type="Proteomes" id="UP000654482"/>
    </source>
</evidence>
<dbReference type="Pfam" id="PF02230">
    <property type="entry name" value="Abhydrolase_2"/>
    <property type="match status" value="1"/>
</dbReference>
<dbReference type="InterPro" id="IPR003140">
    <property type="entry name" value="PLipase/COase/thioEstase"/>
</dbReference>
<keyword evidence="2 4" id="KW-0378">Hydrolase</keyword>
<accession>A0A8J7DXC5</accession>
<evidence type="ECO:0000256" key="2">
    <source>
        <dbReference type="ARBA" id="ARBA00022801"/>
    </source>
</evidence>
<evidence type="ECO:0000256" key="1">
    <source>
        <dbReference type="ARBA" id="ARBA00006499"/>
    </source>
</evidence>
<dbReference type="InterPro" id="IPR050565">
    <property type="entry name" value="LYPA1-2/EST-like"/>
</dbReference>
<dbReference type="InterPro" id="IPR029058">
    <property type="entry name" value="AB_hydrolase_fold"/>
</dbReference>
<evidence type="ECO:0000259" key="3">
    <source>
        <dbReference type="Pfam" id="PF02230"/>
    </source>
</evidence>
<comment type="caution">
    <text evidence="4">The sequence shown here is derived from an EMBL/GenBank/DDBJ whole genome shotgun (WGS) entry which is preliminary data.</text>
</comment>
<organism evidence="4 5">
    <name type="scientific">Lusitaniella coriacea LEGE 07157</name>
    <dbReference type="NCBI Taxonomy" id="945747"/>
    <lineage>
        <taxon>Bacteria</taxon>
        <taxon>Bacillati</taxon>
        <taxon>Cyanobacteriota</taxon>
        <taxon>Cyanophyceae</taxon>
        <taxon>Spirulinales</taxon>
        <taxon>Lusitaniellaceae</taxon>
        <taxon>Lusitaniella</taxon>
    </lineage>
</organism>
<dbReference type="AlphaFoldDB" id="A0A8J7DXC5"/>
<dbReference type="EMBL" id="JADEWZ010000020">
    <property type="protein sequence ID" value="MBE9117082.1"/>
    <property type="molecule type" value="Genomic_DNA"/>
</dbReference>
<dbReference type="Proteomes" id="UP000654482">
    <property type="component" value="Unassembled WGS sequence"/>
</dbReference>
<name>A0A8J7DXC5_9CYAN</name>
<sequence>MSLTAISIPPTSGNPPSHLWVALHGWGANAEDLASLAPFLNLPNYQMVFPNAPFSHYQNPAGLAWYALEREGYPGLAESRQMLEDWLQGLEATTGIPLSRTILAGFSQGGAMTLDVGTKLPCRALCSLSGYLHAPLQKSEAPPPALIVHGAQDPVVPLQAAHQVRDGLTALGTKVDYHELEMGHEIQPAVLKLIGDFIAALPE</sequence>
<gene>
    <name evidence="4" type="ORF">IQ249_14365</name>
</gene>
<reference evidence="4" key="1">
    <citation type="submission" date="2020-10" db="EMBL/GenBank/DDBJ databases">
        <authorList>
            <person name="Castelo-Branco R."/>
            <person name="Eusebio N."/>
            <person name="Adriana R."/>
            <person name="Vieira A."/>
            <person name="Brugerolle De Fraissinette N."/>
            <person name="Rezende De Castro R."/>
            <person name="Schneider M.P."/>
            <person name="Vasconcelos V."/>
            <person name="Leao P.N."/>
        </authorList>
    </citation>
    <scope>NUCLEOTIDE SEQUENCE</scope>
    <source>
        <strain evidence="4">LEGE 07157</strain>
    </source>
</reference>
<evidence type="ECO:0000313" key="4">
    <source>
        <dbReference type="EMBL" id="MBE9117082.1"/>
    </source>
</evidence>